<evidence type="ECO:0000259" key="7">
    <source>
        <dbReference type="PROSITE" id="PS51379"/>
    </source>
</evidence>
<reference evidence="8 9" key="1">
    <citation type="journal article" date="2021" name="Cell Host Microbe">
        <title>in vivo commensal control of Clostridioides difficile virulence.</title>
        <authorList>
            <person name="Girinathan B.P."/>
            <person name="Dibenedetto N."/>
            <person name="Worley J.N."/>
            <person name="Peltier J."/>
            <person name="Arrieta-Ortiz M.L."/>
            <person name="Rupa Christinal Immanuel S."/>
            <person name="Lavin R."/>
            <person name="Delaney M.L."/>
            <person name="Cummins C."/>
            <person name="Hoffmann M."/>
            <person name="Luo Y."/>
            <person name="Gonzalez-Escalona N."/>
            <person name="Allard M."/>
            <person name="Onderdonk A.B."/>
            <person name="Gerber G.K."/>
            <person name="Sonenshein A.L."/>
            <person name="Baliga N."/>
            <person name="Dupuy B."/>
            <person name="Bry L."/>
        </authorList>
    </citation>
    <scope>NUCLEOTIDE SEQUENCE [LARGE SCALE GENOMIC DNA]</scope>
    <source>
        <strain evidence="8 9">DSM 599</strain>
    </source>
</reference>
<evidence type="ECO:0000256" key="2">
    <source>
        <dbReference type="ARBA" id="ARBA00022485"/>
    </source>
</evidence>
<evidence type="ECO:0000256" key="3">
    <source>
        <dbReference type="ARBA" id="ARBA00022723"/>
    </source>
</evidence>
<dbReference type="PANTHER" id="PTHR42859:SF10">
    <property type="entry name" value="DIMETHYLSULFOXIDE REDUCTASE CHAIN B"/>
    <property type="match status" value="1"/>
</dbReference>
<comment type="caution">
    <text evidence="8">The sequence shown here is derived from an EMBL/GenBank/DDBJ whole genome shotgun (WGS) entry which is preliminary data.</text>
</comment>
<organism evidence="8 9">
    <name type="scientific">Clostridium sardiniense</name>
    <name type="common">Clostridium absonum</name>
    <dbReference type="NCBI Taxonomy" id="29369"/>
    <lineage>
        <taxon>Bacteria</taxon>
        <taxon>Bacillati</taxon>
        <taxon>Bacillota</taxon>
        <taxon>Clostridia</taxon>
        <taxon>Eubacteriales</taxon>
        <taxon>Clostridiaceae</taxon>
        <taxon>Clostridium</taxon>
    </lineage>
</organism>
<keyword evidence="6" id="KW-0411">Iron-sulfur</keyword>
<dbReference type="Gene3D" id="3.30.70.20">
    <property type="match status" value="1"/>
</dbReference>
<dbReference type="PROSITE" id="PS51379">
    <property type="entry name" value="4FE4S_FER_2"/>
    <property type="match status" value="1"/>
</dbReference>
<keyword evidence="9" id="KW-1185">Reference proteome</keyword>
<dbReference type="Proteomes" id="UP001299068">
    <property type="component" value="Unassembled WGS sequence"/>
</dbReference>
<feature type="domain" description="4Fe-4S ferredoxin-type" evidence="7">
    <location>
        <begin position="89"/>
        <end position="118"/>
    </location>
</feature>
<keyword evidence="5" id="KW-0408">Iron</keyword>
<evidence type="ECO:0000256" key="6">
    <source>
        <dbReference type="ARBA" id="ARBA00023014"/>
    </source>
</evidence>
<dbReference type="InterPro" id="IPR050294">
    <property type="entry name" value="RnfB_subfamily"/>
</dbReference>
<evidence type="ECO:0000256" key="4">
    <source>
        <dbReference type="ARBA" id="ARBA00022982"/>
    </source>
</evidence>
<protein>
    <submittedName>
        <fullName evidence="8">4Fe-4S binding protein</fullName>
    </submittedName>
</protein>
<name>A0ABS7L186_CLOSR</name>
<keyword evidence="2" id="KW-0004">4Fe-4S</keyword>
<dbReference type="InterPro" id="IPR017900">
    <property type="entry name" value="4Fe4S_Fe_S_CS"/>
</dbReference>
<dbReference type="InterPro" id="IPR017896">
    <property type="entry name" value="4Fe4S_Fe-S-bd"/>
</dbReference>
<keyword evidence="1" id="KW-0813">Transport</keyword>
<dbReference type="PROSITE" id="PS00198">
    <property type="entry name" value="4FE4S_FER_1"/>
    <property type="match status" value="1"/>
</dbReference>
<gene>
    <name evidence="8" type="ORF">K5V21_15370</name>
</gene>
<proteinExistence type="predicted"/>
<keyword evidence="4" id="KW-0249">Electron transport</keyword>
<keyword evidence="3" id="KW-0479">Metal-binding</keyword>
<evidence type="ECO:0000256" key="1">
    <source>
        <dbReference type="ARBA" id="ARBA00022448"/>
    </source>
</evidence>
<dbReference type="SUPFAM" id="SSF54862">
    <property type="entry name" value="4Fe-4S ferredoxins"/>
    <property type="match status" value="1"/>
</dbReference>
<evidence type="ECO:0000256" key="5">
    <source>
        <dbReference type="ARBA" id="ARBA00023004"/>
    </source>
</evidence>
<dbReference type="PANTHER" id="PTHR42859">
    <property type="entry name" value="OXIDOREDUCTASE"/>
    <property type="match status" value="1"/>
</dbReference>
<dbReference type="RefSeq" id="WP_221862046.1">
    <property type="nucleotide sequence ID" value="NZ_JAIKTU010000014.1"/>
</dbReference>
<evidence type="ECO:0000313" key="8">
    <source>
        <dbReference type="EMBL" id="MBY0756824.1"/>
    </source>
</evidence>
<dbReference type="EMBL" id="JAIKTU010000014">
    <property type="protein sequence ID" value="MBY0756824.1"/>
    <property type="molecule type" value="Genomic_DNA"/>
</dbReference>
<accession>A0ABS7L186</accession>
<evidence type="ECO:0000313" key="9">
    <source>
        <dbReference type="Proteomes" id="UP001299068"/>
    </source>
</evidence>
<sequence>MQILNENNKRTKLVLLKYWVDKIECQPQKKTVLDTEQGKIISGCLRCDNPKCMYFYEERIKCSRLDEFPGERENKVCPVDALLWDNQNEIPIINQKKCIKCGICASECPIGAIYFKDNQFLINNVANSHEYIEVPFNSEGVNAQREIISALEKLKKYGKLIDENDAIMQIVYNNTIVSKLVPEKLIRNILVSLGCECSTRRIGDVYTRMDAIYKTTSGTFGAVEVEFGTDTLDASRAILDDIAVLESRYGIDKSENIALVVCLSLPNLRQGYWQVIKDIKNVVNLRVNTQTLGAMLILLWNFSEIDLNTNDYYSDYDTPTIRKYLERDLGRKVRISDKFLGILEPIK</sequence>
<dbReference type="Pfam" id="PF00037">
    <property type="entry name" value="Fer4"/>
    <property type="match status" value="1"/>
</dbReference>